<name>A0AA48GUM6_9BACT</name>
<dbReference type="EMBL" id="AP027080">
    <property type="protein sequence ID" value="BDU74372.1"/>
    <property type="molecule type" value="Genomic_DNA"/>
</dbReference>
<dbReference type="InterPro" id="IPR041881">
    <property type="entry name" value="PqqD_sf"/>
</dbReference>
<reference evidence="2" key="1">
    <citation type="journal article" date="2023" name="Int. J. Syst. Evol. Microbiol.">
        <title>Mesoterricola silvestris gen. nov., sp. nov., Mesoterricola sediminis sp. nov., Geothrix oryzae sp. nov., Geothrix edaphica sp. nov., Geothrix rubra sp. nov., and Geothrix limicola sp. nov., six novel members of Acidobacteriota isolated from soils.</title>
        <authorList>
            <person name="Itoh H."/>
            <person name="Sugisawa Y."/>
            <person name="Mise K."/>
            <person name="Xu Z."/>
            <person name="Kuniyasu M."/>
            <person name="Ushijima N."/>
            <person name="Kawano K."/>
            <person name="Kobayashi E."/>
            <person name="Shiratori Y."/>
            <person name="Masuda Y."/>
            <person name="Senoo K."/>
        </authorList>
    </citation>
    <scope>NUCLEOTIDE SEQUENCE [LARGE SCALE GENOMIC DNA]</scope>
    <source>
        <strain evidence="2">W79</strain>
    </source>
</reference>
<dbReference type="InterPro" id="IPR008792">
    <property type="entry name" value="PQQD"/>
</dbReference>
<evidence type="ECO:0000313" key="2">
    <source>
        <dbReference type="Proteomes" id="UP001238179"/>
    </source>
</evidence>
<dbReference type="Proteomes" id="UP001238179">
    <property type="component" value="Chromosome"/>
</dbReference>
<accession>A0AA48GUM6</accession>
<gene>
    <name evidence="1" type="ORF">METEAL_35460</name>
</gene>
<keyword evidence="2" id="KW-1185">Reference proteome</keyword>
<dbReference type="RefSeq" id="WP_316413047.1">
    <property type="nucleotide sequence ID" value="NZ_AP027080.1"/>
</dbReference>
<sequence>MGGITTTEMMAKVPQRAVAFETDAEGRVVLLRPKFLSPRLGWLQKLLPRPEFRVKLDATGSFIWESLDGVRTVGEVCQAVRERFGAEAEPVEERAVALVFQMASGGFIRLL</sequence>
<protein>
    <recommendedName>
        <fullName evidence="3">PqqD family protein</fullName>
    </recommendedName>
</protein>
<evidence type="ECO:0008006" key="3">
    <source>
        <dbReference type="Google" id="ProtNLM"/>
    </source>
</evidence>
<dbReference type="AlphaFoldDB" id="A0AA48GUM6"/>
<organism evidence="1 2">
    <name type="scientific">Mesoterricola silvestris</name>
    <dbReference type="NCBI Taxonomy" id="2927979"/>
    <lineage>
        <taxon>Bacteria</taxon>
        <taxon>Pseudomonadati</taxon>
        <taxon>Acidobacteriota</taxon>
        <taxon>Holophagae</taxon>
        <taxon>Holophagales</taxon>
        <taxon>Holophagaceae</taxon>
        <taxon>Mesoterricola</taxon>
    </lineage>
</organism>
<dbReference type="KEGG" id="msil:METEAL_35460"/>
<dbReference type="Pfam" id="PF05402">
    <property type="entry name" value="PqqD"/>
    <property type="match status" value="1"/>
</dbReference>
<proteinExistence type="predicted"/>
<evidence type="ECO:0000313" key="1">
    <source>
        <dbReference type="EMBL" id="BDU74372.1"/>
    </source>
</evidence>
<dbReference type="Gene3D" id="1.10.10.1150">
    <property type="entry name" value="Coenzyme PQQ synthesis protein D (PqqD)"/>
    <property type="match status" value="1"/>
</dbReference>